<dbReference type="GO" id="GO:0016020">
    <property type="term" value="C:membrane"/>
    <property type="evidence" value="ECO:0007669"/>
    <property type="project" value="UniProtKB-SubCell"/>
</dbReference>
<sequence length="221" mass="24717">MDLPTYCERASDGLLAEPLNAVTNAAFLAAAWLAWRRWRAQPGASWRHQADIGLLIALLALIGIGSLLWHTVSRPWAFWLDALPITFFIHVFLFSFLWRLARLGWPAIIAVFVAYEALTFLVLYLTPAGALNDSAGYLPVVLFLWLMGAGLRLRDHPLWRDYLGFGALFAVSLGFRIADPLLCDLVPVGTHFLWHVLNGWLLYLLLAGLIRHGIPDRSASS</sequence>
<feature type="transmembrane region" description="Helical" evidence="8">
    <location>
        <begin position="50"/>
        <end position="70"/>
    </location>
</feature>
<keyword evidence="6" id="KW-0106">Calcium</keyword>
<keyword evidence="6" id="KW-0479">Metal-binding</keyword>
<organism evidence="9 10">
    <name type="scientific">Thioalkalivibrio denitrificans</name>
    <dbReference type="NCBI Taxonomy" id="108003"/>
    <lineage>
        <taxon>Bacteria</taxon>
        <taxon>Pseudomonadati</taxon>
        <taxon>Pseudomonadota</taxon>
        <taxon>Gammaproteobacteria</taxon>
        <taxon>Chromatiales</taxon>
        <taxon>Ectothiorhodospiraceae</taxon>
        <taxon>Thioalkalivibrio</taxon>
    </lineage>
</organism>
<dbReference type="GO" id="GO:0006672">
    <property type="term" value="P:ceramide metabolic process"/>
    <property type="evidence" value="ECO:0007669"/>
    <property type="project" value="InterPro"/>
</dbReference>
<comment type="caution">
    <text evidence="9">The sequence shown here is derived from an EMBL/GenBank/DDBJ whole genome shotgun (WGS) entry which is preliminary data.</text>
</comment>
<evidence type="ECO:0000256" key="4">
    <source>
        <dbReference type="ARBA" id="ARBA00022989"/>
    </source>
</evidence>
<evidence type="ECO:0000313" key="9">
    <source>
        <dbReference type="EMBL" id="OOG23166.1"/>
    </source>
</evidence>
<feature type="binding site" evidence="7">
    <location>
        <position position="191"/>
    </location>
    <ligand>
        <name>Zn(2+)</name>
        <dbReference type="ChEBI" id="CHEBI:29105"/>
        <note>catalytic</note>
    </ligand>
</feature>
<dbReference type="EMBL" id="MVBK01000076">
    <property type="protein sequence ID" value="OOG23166.1"/>
    <property type="molecule type" value="Genomic_DNA"/>
</dbReference>
<feature type="transmembrane region" description="Helical" evidence="8">
    <location>
        <begin position="105"/>
        <end position="124"/>
    </location>
</feature>
<keyword evidence="5 8" id="KW-0472">Membrane</keyword>
<dbReference type="GO" id="GO:0016811">
    <property type="term" value="F:hydrolase activity, acting on carbon-nitrogen (but not peptide) bonds, in linear amides"/>
    <property type="evidence" value="ECO:0007669"/>
    <property type="project" value="InterPro"/>
</dbReference>
<evidence type="ECO:0000256" key="5">
    <source>
        <dbReference type="ARBA" id="ARBA00023136"/>
    </source>
</evidence>
<keyword evidence="2 8" id="KW-0812">Transmembrane</keyword>
<dbReference type="Pfam" id="PF05875">
    <property type="entry name" value="Ceramidase"/>
    <property type="match status" value="1"/>
</dbReference>
<evidence type="ECO:0000256" key="2">
    <source>
        <dbReference type="ARBA" id="ARBA00022692"/>
    </source>
</evidence>
<feature type="binding site" evidence="6">
    <location>
        <position position="17"/>
    </location>
    <ligand>
        <name>Ca(2+)</name>
        <dbReference type="ChEBI" id="CHEBI:29108"/>
    </ligand>
</feature>
<evidence type="ECO:0000256" key="7">
    <source>
        <dbReference type="PIRSR" id="PIRSR608901-2"/>
    </source>
</evidence>
<comment type="cofactor">
    <cofactor evidence="7">
        <name>Zn(2+)</name>
        <dbReference type="ChEBI" id="CHEBI:29105"/>
    </cofactor>
</comment>
<keyword evidence="4 8" id="KW-1133">Transmembrane helix</keyword>
<comment type="subcellular location">
    <subcellularLocation>
        <location evidence="1">Membrane</location>
        <topology evidence="1">Multi-pass membrane protein</topology>
    </subcellularLocation>
</comment>
<evidence type="ECO:0000256" key="3">
    <source>
        <dbReference type="ARBA" id="ARBA00022801"/>
    </source>
</evidence>
<gene>
    <name evidence="9" type="ORF">B1C78_12160</name>
</gene>
<feature type="binding site" evidence="7">
    <location>
        <position position="70"/>
    </location>
    <ligand>
        <name>Zn(2+)</name>
        <dbReference type="ChEBI" id="CHEBI:29105"/>
        <note>catalytic</note>
    </ligand>
</feature>
<dbReference type="OrthoDB" id="277121at2"/>
<feature type="binding site" evidence="7">
    <location>
        <position position="195"/>
    </location>
    <ligand>
        <name>Zn(2+)</name>
        <dbReference type="ChEBI" id="CHEBI:29105"/>
        <note>catalytic</note>
    </ligand>
</feature>
<protein>
    <recommendedName>
        <fullName evidence="11">Ceramidase</fullName>
    </recommendedName>
</protein>
<dbReference type="GO" id="GO:0046872">
    <property type="term" value="F:metal ion binding"/>
    <property type="evidence" value="ECO:0007669"/>
    <property type="project" value="UniProtKB-KW"/>
</dbReference>
<evidence type="ECO:0000256" key="8">
    <source>
        <dbReference type="SAM" id="Phobius"/>
    </source>
</evidence>
<evidence type="ECO:0000256" key="1">
    <source>
        <dbReference type="ARBA" id="ARBA00004141"/>
    </source>
</evidence>
<evidence type="ECO:0008006" key="11">
    <source>
        <dbReference type="Google" id="ProtNLM"/>
    </source>
</evidence>
<keyword evidence="10" id="KW-1185">Reference proteome</keyword>
<evidence type="ECO:0000313" key="10">
    <source>
        <dbReference type="Proteomes" id="UP000189462"/>
    </source>
</evidence>
<name>A0A1V3NEE1_9GAMM</name>
<keyword evidence="3" id="KW-0378">Hydrolase</keyword>
<feature type="transmembrane region" description="Helical" evidence="8">
    <location>
        <begin position="76"/>
        <end position="98"/>
    </location>
</feature>
<feature type="transmembrane region" description="Helical" evidence="8">
    <location>
        <begin position="136"/>
        <end position="153"/>
    </location>
</feature>
<feature type="transmembrane region" description="Helical" evidence="8">
    <location>
        <begin position="162"/>
        <end position="179"/>
    </location>
</feature>
<dbReference type="Proteomes" id="UP000189462">
    <property type="component" value="Unassembled WGS sequence"/>
</dbReference>
<accession>A0A1V3NEE1</accession>
<dbReference type="InterPro" id="IPR008901">
    <property type="entry name" value="ACER"/>
</dbReference>
<feature type="transmembrane region" description="Helical" evidence="8">
    <location>
        <begin position="191"/>
        <end position="210"/>
    </location>
</feature>
<proteinExistence type="predicted"/>
<reference evidence="9 10" key="1">
    <citation type="submission" date="2017-02" db="EMBL/GenBank/DDBJ databases">
        <title>Genomic diversity within the haloalkaliphilic genus Thioalkalivibrio.</title>
        <authorList>
            <person name="Ahn A.-C."/>
            <person name="Meier-Kolthoff J."/>
            <person name="Overmars L."/>
            <person name="Richter M."/>
            <person name="Woyke T."/>
            <person name="Sorokin D.Y."/>
            <person name="Muyzer G."/>
        </authorList>
    </citation>
    <scope>NUCLEOTIDE SEQUENCE [LARGE SCALE GENOMIC DNA]</scope>
    <source>
        <strain evidence="9 10">ALJD</strain>
    </source>
</reference>
<evidence type="ECO:0000256" key="6">
    <source>
        <dbReference type="PIRSR" id="PIRSR608901-1"/>
    </source>
</evidence>
<keyword evidence="7" id="KW-0862">Zinc</keyword>
<feature type="transmembrane region" description="Helical" evidence="8">
    <location>
        <begin position="20"/>
        <end position="38"/>
    </location>
</feature>
<dbReference type="AlphaFoldDB" id="A0A1V3NEE1"/>
<dbReference type="STRING" id="108003.B1C78_12160"/>